<sequence>MKNVFAVATTAALVLTAAGTPAFAQDEKIAIEGLLYLDRNGSRAHDAGEVVLANEPGTIVKAESGETVAQFSTDANGKYRVENLPAGTYRVELDAAMRDFHSPVSPRERTTTGGVVDVRFFGAHFYGFSFLDKNEDRVRQADEELLNPGTLNGKPLPMPNDEGKFDVDDLRAGDYTFVAADYTDKKYRLVTESEVDRATRTVTFKLAKFANFKTVDVRNVPIKGDFAAEVPVLTPSKDTYVLGDAADVVIKISNKGEVAEKPSFVLASYDAETLSHSDNVVAYNHTGFEFESKDPIAPGKSIDVKLRIKFTTTKIESLHVIVRPSKFGKDSFKDNVAVKPIKVVEKGATTAPSSSQTAAPTTTTTPAVAKAGNKSGLASTGASPLGFLALGALLLAAGTGAFFVARRRRS</sequence>
<reference evidence="8 9" key="1">
    <citation type="submission" date="2019-08" db="EMBL/GenBank/DDBJ databases">
        <title>Lentzea from Indian Himalayas.</title>
        <authorList>
            <person name="Mandal S."/>
            <person name="Mallick Gupta A."/>
            <person name="Maiti P.K."/>
            <person name="Sarkar J."/>
            <person name="Mandal S."/>
        </authorList>
    </citation>
    <scope>NUCLEOTIDE SEQUENCE [LARGE SCALE GENOMIC DNA]</scope>
    <source>
        <strain evidence="8 9">PSKA42</strain>
    </source>
</reference>
<feature type="signal peptide" evidence="6">
    <location>
        <begin position="1"/>
        <end position="24"/>
    </location>
</feature>
<feature type="chain" id="PRO_5045696617" evidence="6">
    <location>
        <begin position="25"/>
        <end position="410"/>
    </location>
</feature>
<keyword evidence="9" id="KW-1185">Reference proteome</keyword>
<name>A0ABX1FA58_9PSEU</name>
<dbReference type="InterPro" id="IPR019931">
    <property type="entry name" value="LPXTG_anchor"/>
</dbReference>
<dbReference type="PROSITE" id="PS50847">
    <property type="entry name" value="GRAM_POS_ANCHORING"/>
    <property type="match status" value="1"/>
</dbReference>
<keyword evidence="2" id="KW-0964">Secreted</keyword>
<proteinExistence type="predicted"/>
<keyword evidence="4" id="KW-0572">Peptidoglycan-anchor</keyword>
<feature type="domain" description="Gram-positive cocci surface proteins LPxTG" evidence="7">
    <location>
        <begin position="377"/>
        <end position="410"/>
    </location>
</feature>
<dbReference type="EMBL" id="VSRL01000003">
    <property type="protein sequence ID" value="NKE55606.1"/>
    <property type="molecule type" value="Genomic_DNA"/>
</dbReference>
<feature type="transmembrane region" description="Helical" evidence="5">
    <location>
        <begin position="385"/>
        <end position="405"/>
    </location>
</feature>
<organism evidence="8 9">
    <name type="scientific">Lentzea indica</name>
    <dbReference type="NCBI Taxonomy" id="2604800"/>
    <lineage>
        <taxon>Bacteria</taxon>
        <taxon>Bacillati</taxon>
        <taxon>Actinomycetota</taxon>
        <taxon>Actinomycetes</taxon>
        <taxon>Pseudonocardiales</taxon>
        <taxon>Pseudonocardiaceae</taxon>
        <taxon>Lentzea</taxon>
    </lineage>
</organism>
<evidence type="ECO:0000256" key="2">
    <source>
        <dbReference type="ARBA" id="ARBA00022525"/>
    </source>
</evidence>
<evidence type="ECO:0000313" key="9">
    <source>
        <dbReference type="Proteomes" id="UP001515943"/>
    </source>
</evidence>
<gene>
    <name evidence="8" type="ORF">FXN61_01700</name>
</gene>
<keyword evidence="5" id="KW-1133">Transmembrane helix</keyword>
<evidence type="ECO:0000256" key="5">
    <source>
        <dbReference type="SAM" id="Phobius"/>
    </source>
</evidence>
<dbReference type="SUPFAM" id="SSF117074">
    <property type="entry name" value="Hypothetical protein PA1324"/>
    <property type="match status" value="1"/>
</dbReference>
<evidence type="ECO:0000256" key="6">
    <source>
        <dbReference type="SAM" id="SignalP"/>
    </source>
</evidence>
<evidence type="ECO:0000313" key="8">
    <source>
        <dbReference type="EMBL" id="NKE55606.1"/>
    </source>
</evidence>
<dbReference type="Gene3D" id="2.60.40.10">
    <property type="entry name" value="Immunoglobulins"/>
    <property type="match status" value="1"/>
</dbReference>
<evidence type="ECO:0000256" key="3">
    <source>
        <dbReference type="ARBA" id="ARBA00022729"/>
    </source>
</evidence>
<protein>
    <submittedName>
        <fullName evidence="8">LPXTG cell wall anchor domain-containing protein</fullName>
    </submittedName>
</protein>
<dbReference type="RefSeq" id="WP_167969545.1">
    <property type="nucleotide sequence ID" value="NZ_VSRL01000003.1"/>
</dbReference>
<keyword evidence="5" id="KW-0812">Transmembrane</keyword>
<evidence type="ECO:0000256" key="1">
    <source>
        <dbReference type="ARBA" id="ARBA00022512"/>
    </source>
</evidence>
<keyword evidence="5" id="KW-0472">Membrane</keyword>
<dbReference type="InterPro" id="IPR013783">
    <property type="entry name" value="Ig-like_fold"/>
</dbReference>
<evidence type="ECO:0000256" key="4">
    <source>
        <dbReference type="ARBA" id="ARBA00023088"/>
    </source>
</evidence>
<accession>A0ABX1FA58</accession>
<comment type="caution">
    <text evidence="8">The sequence shown here is derived from an EMBL/GenBank/DDBJ whole genome shotgun (WGS) entry which is preliminary data.</text>
</comment>
<dbReference type="Proteomes" id="UP001515943">
    <property type="component" value="Unassembled WGS sequence"/>
</dbReference>
<keyword evidence="1" id="KW-0134">Cell wall</keyword>
<dbReference type="NCBIfam" id="TIGR01167">
    <property type="entry name" value="LPXTG_anchor"/>
    <property type="match status" value="1"/>
</dbReference>
<keyword evidence="3 6" id="KW-0732">Signal</keyword>
<evidence type="ECO:0000259" key="7">
    <source>
        <dbReference type="PROSITE" id="PS50847"/>
    </source>
</evidence>